<feature type="region of interest" description="Disordered" evidence="1">
    <location>
        <begin position="19"/>
        <end position="40"/>
    </location>
</feature>
<dbReference type="AlphaFoldDB" id="A0A6M1LRT8"/>
<evidence type="ECO:0000256" key="1">
    <source>
        <dbReference type="SAM" id="MobiDB-lite"/>
    </source>
</evidence>
<reference evidence="2 3" key="1">
    <citation type="submission" date="2020-03" db="EMBL/GenBank/DDBJ databases">
        <title>Roseomonas stagni sp. nov., isolated from pond water in Japan.</title>
        <authorList>
            <person name="Furuhata K."/>
            <person name="Miyamoto H."/>
            <person name="Goto K."/>
        </authorList>
    </citation>
    <scope>NUCLEOTIDE SEQUENCE [LARGE SCALE GENOMIC DNA]</scope>
    <source>
        <strain evidence="2 3">PeD5</strain>
    </source>
</reference>
<dbReference type="SUPFAM" id="SSF50346">
    <property type="entry name" value="PRC-barrel domain"/>
    <property type="match status" value="1"/>
</dbReference>
<feature type="region of interest" description="Disordered" evidence="1">
    <location>
        <begin position="153"/>
        <end position="198"/>
    </location>
</feature>
<proteinExistence type="predicted"/>
<dbReference type="InterPro" id="IPR018684">
    <property type="entry name" value="DUF2171"/>
</dbReference>
<name>A0A6M1LRT8_9PROT</name>
<comment type="caution">
    <text evidence="2">The sequence shown here is derived from an EMBL/GenBank/DDBJ whole genome shotgun (WGS) entry which is preliminary data.</text>
</comment>
<protein>
    <submittedName>
        <fullName evidence="2">DUF2171 domain-containing protein</fullName>
    </submittedName>
</protein>
<accession>A0A6M1LRT8</accession>
<evidence type="ECO:0000313" key="2">
    <source>
        <dbReference type="EMBL" id="NGM23116.1"/>
    </source>
</evidence>
<dbReference type="InterPro" id="IPR011033">
    <property type="entry name" value="PRC_barrel-like_sf"/>
</dbReference>
<sequence length="198" mass="20630">MGSRLRSVAGAYRRGSSLMPLASARDGRRSTGNRAGRSPFLPRAAMGGGGGYAMTHHALHQVQEHMKVVGSDGEEVGTVDHLDGDRIKLTRDESGQHHFLPGEAVASVSDGQVRLSMPAAQAKRQWQAEQMNPAMNPSMTGATQGQRTMLGAAEAGRGGGQHQGQHGMSQKQGDKPVVGGEGGANDATGGTGRTRDPI</sequence>
<gene>
    <name evidence="2" type="ORF">G3576_24095</name>
</gene>
<keyword evidence="3" id="KW-1185">Reference proteome</keyword>
<evidence type="ECO:0000313" key="3">
    <source>
        <dbReference type="Proteomes" id="UP000475385"/>
    </source>
</evidence>
<dbReference type="Proteomes" id="UP000475385">
    <property type="component" value="Unassembled WGS sequence"/>
</dbReference>
<organism evidence="2 3">
    <name type="scientific">Falsiroseomonas algicola</name>
    <dbReference type="NCBI Taxonomy" id="2716930"/>
    <lineage>
        <taxon>Bacteria</taxon>
        <taxon>Pseudomonadati</taxon>
        <taxon>Pseudomonadota</taxon>
        <taxon>Alphaproteobacteria</taxon>
        <taxon>Acetobacterales</taxon>
        <taxon>Roseomonadaceae</taxon>
        <taxon>Falsiroseomonas</taxon>
    </lineage>
</organism>
<dbReference type="EMBL" id="JAAIKB010000013">
    <property type="protein sequence ID" value="NGM23116.1"/>
    <property type="molecule type" value="Genomic_DNA"/>
</dbReference>
<dbReference type="Pfam" id="PF09939">
    <property type="entry name" value="DUF2171"/>
    <property type="match status" value="1"/>
</dbReference>